<protein>
    <submittedName>
        <fullName evidence="2">Uncharacterized protein</fullName>
    </submittedName>
</protein>
<evidence type="ECO:0000256" key="1">
    <source>
        <dbReference type="SAM" id="Phobius"/>
    </source>
</evidence>
<feature type="transmembrane region" description="Helical" evidence="1">
    <location>
        <begin position="67"/>
        <end position="86"/>
    </location>
</feature>
<comment type="caution">
    <text evidence="2">The sequence shown here is derived from an EMBL/GenBank/DDBJ whole genome shotgun (WGS) entry which is preliminary data.</text>
</comment>
<dbReference type="EMBL" id="LWLN01000001">
    <property type="protein sequence ID" value="OLZ42475.1"/>
    <property type="molecule type" value="Genomic_DNA"/>
</dbReference>
<dbReference type="AlphaFoldDB" id="A0A1S8B0E1"/>
<dbReference type="Proteomes" id="UP000189370">
    <property type="component" value="Unassembled WGS sequence"/>
</dbReference>
<keyword evidence="3" id="KW-1185">Reference proteome</keyword>
<gene>
    <name evidence="2" type="ORF">A6E15_16565</name>
</gene>
<feature type="transmembrane region" description="Helical" evidence="1">
    <location>
        <begin position="17"/>
        <end position="37"/>
    </location>
</feature>
<evidence type="ECO:0000313" key="2">
    <source>
        <dbReference type="EMBL" id="OLZ42475.1"/>
    </source>
</evidence>
<feature type="transmembrane region" description="Helical" evidence="1">
    <location>
        <begin position="43"/>
        <end position="60"/>
    </location>
</feature>
<organism evidence="2 3">
    <name type="scientific">Natrinema saccharevitans</name>
    <dbReference type="NCBI Taxonomy" id="301967"/>
    <lineage>
        <taxon>Archaea</taxon>
        <taxon>Methanobacteriati</taxon>
        <taxon>Methanobacteriota</taxon>
        <taxon>Stenosarchaea group</taxon>
        <taxon>Halobacteria</taxon>
        <taxon>Halobacteriales</taxon>
        <taxon>Natrialbaceae</taxon>
        <taxon>Natrinema</taxon>
    </lineage>
</organism>
<dbReference type="RefSeq" id="WP_076147924.1">
    <property type="nucleotide sequence ID" value="NZ_LWLN01000001.1"/>
</dbReference>
<keyword evidence="1" id="KW-0472">Membrane</keyword>
<evidence type="ECO:0000313" key="3">
    <source>
        <dbReference type="Proteomes" id="UP000189370"/>
    </source>
</evidence>
<accession>A0A1S8B0E1</accession>
<keyword evidence="1" id="KW-0812">Transmembrane</keyword>
<reference evidence="3" key="1">
    <citation type="submission" date="2016-04" db="EMBL/GenBank/DDBJ databases">
        <authorList>
            <person name="Chen S.-C."/>
            <person name="Lai M.-C."/>
        </authorList>
    </citation>
    <scope>NUCLEOTIDE SEQUENCE [LARGE SCALE GENOMIC DNA]</scope>
    <source>
        <strain evidence="3">AB14</strain>
    </source>
</reference>
<sequence length="118" mass="12875">MERDGVRERLLDDGLKWILVAVLLVALLAWLIGLVTGVDNTEYDGYFAAGFLLVLVYVLMDSSENSRLVGALLAVAGWIAFWLGAVGHLRSGTIYLGLFSIGYGVAILVKPDLLNRNH</sequence>
<name>A0A1S8B0E1_9EURY</name>
<proteinExistence type="predicted"/>
<keyword evidence="1" id="KW-1133">Transmembrane helix</keyword>
<feature type="transmembrane region" description="Helical" evidence="1">
    <location>
        <begin position="92"/>
        <end position="109"/>
    </location>
</feature>